<keyword evidence="2" id="KW-1185">Reference proteome</keyword>
<protein>
    <submittedName>
        <fullName evidence="1">Uncharacterized protein</fullName>
    </submittedName>
</protein>
<comment type="caution">
    <text evidence="1">The sequence shown here is derived from an EMBL/GenBank/DDBJ whole genome shotgun (WGS) entry which is preliminary data.</text>
</comment>
<dbReference type="Proteomes" id="UP001230649">
    <property type="component" value="Unassembled WGS sequence"/>
</dbReference>
<name>A0ACC2X4T9_9TREE</name>
<reference evidence="1" key="1">
    <citation type="submission" date="2023-04" db="EMBL/GenBank/DDBJ databases">
        <title>Draft Genome sequencing of Naganishia species isolated from polar environments using Oxford Nanopore Technology.</title>
        <authorList>
            <person name="Leo P."/>
            <person name="Venkateswaran K."/>
        </authorList>
    </citation>
    <scope>NUCLEOTIDE SEQUENCE</scope>
    <source>
        <strain evidence="1">MNA-CCFEE 5262</strain>
    </source>
</reference>
<evidence type="ECO:0000313" key="1">
    <source>
        <dbReference type="EMBL" id="KAJ9117767.1"/>
    </source>
</evidence>
<organism evidence="1 2">
    <name type="scientific">Naganishia adeliensis</name>
    <dbReference type="NCBI Taxonomy" id="92952"/>
    <lineage>
        <taxon>Eukaryota</taxon>
        <taxon>Fungi</taxon>
        <taxon>Dikarya</taxon>
        <taxon>Basidiomycota</taxon>
        <taxon>Agaricomycotina</taxon>
        <taxon>Tremellomycetes</taxon>
        <taxon>Filobasidiales</taxon>
        <taxon>Filobasidiaceae</taxon>
        <taxon>Naganishia</taxon>
    </lineage>
</organism>
<evidence type="ECO:0000313" key="2">
    <source>
        <dbReference type="Proteomes" id="UP001230649"/>
    </source>
</evidence>
<sequence length="647" mass="69017">MDQNAFRNLLSSQAVKPGTGRSAGVLGTHAVKRGAGKTKGSGGYTFGKSADKKKEGKDGEDAGSAMAFAPRKAGGKKGGKGREDGKDQPYQDRAELRRLGKDDETNEFKAAEKLAEDFERRAREEGQDEEKIEEQRKYLGGDATHSILVKGLDYALLAARKAEIEATEGKKAEDELDALFEGETAAAGTSKVDKNVEEKSSGVGRKRTREEIVQQLKRQRTGATADSGESAAPVQEMLGSKFKSIAQKKREAEEAQAQAQGKKKLKKKKKAAPPSTSAAEPVTTEGKDHQEKRASIQAAESGKPQNTSEESKRGVSPMTVDQAETTSAAPSRTEIQSGIAALTASIPGVTPIPDEDDDDDIFGGVGEYVGAVASDSDSESDALDLQRMEGDDHGPGLGHAHHPATTTVDTIPGGITDPITTIVTEQGVGKIGTQSATVTATTHLAMTDRDLDPGHRIMIKSAVPIEGIIAAEQQDTMSALRINDMSETADIKTDRVAAEAGTASTGHEMRNIIEAINADESIAVNIDALRALSQSPGLSDGEDDPYAGPVRPGQSLRDLGFASSDVPSARELLEMDAIANQADQKRANKAKWRKAQGLAPQQGDDDHDDDDGGNKNRLGQELTEQQKMRRDQQRLQAYMEKKEKAAK</sequence>
<proteinExistence type="predicted"/>
<dbReference type="EMBL" id="JASBWS010000001">
    <property type="protein sequence ID" value="KAJ9117767.1"/>
    <property type="molecule type" value="Genomic_DNA"/>
</dbReference>
<gene>
    <name evidence="1" type="ORF">QFC20_000045</name>
</gene>
<accession>A0ACC2X4T9</accession>